<accession>A0ABU2GN73</accession>
<name>A0ABU2GN73_9ACTN</name>
<keyword evidence="5" id="KW-0804">Transcription</keyword>
<comment type="similarity">
    <text evidence="1">Belongs to the leucine-binding protein family.</text>
</comment>
<dbReference type="InterPro" id="IPR000792">
    <property type="entry name" value="Tscrpt_reg_LuxR_C"/>
</dbReference>
<dbReference type="Pfam" id="PF13458">
    <property type="entry name" value="Peripla_BP_6"/>
    <property type="match status" value="1"/>
</dbReference>
<dbReference type="InterPro" id="IPR036388">
    <property type="entry name" value="WH-like_DNA-bd_sf"/>
</dbReference>
<dbReference type="SUPFAM" id="SSF53822">
    <property type="entry name" value="Periplasmic binding protein-like I"/>
    <property type="match status" value="1"/>
</dbReference>
<evidence type="ECO:0000256" key="5">
    <source>
        <dbReference type="ARBA" id="ARBA00023163"/>
    </source>
</evidence>
<keyword evidence="2" id="KW-0732">Signal</keyword>
<feature type="domain" description="HTH luxR-type" evidence="6">
    <location>
        <begin position="95"/>
        <end position="160"/>
    </location>
</feature>
<dbReference type="PROSITE" id="PS00622">
    <property type="entry name" value="HTH_LUXR_1"/>
    <property type="match status" value="1"/>
</dbReference>
<dbReference type="SUPFAM" id="SSF46894">
    <property type="entry name" value="C-terminal effector domain of the bipartite response regulators"/>
    <property type="match status" value="1"/>
</dbReference>
<sequence>MATTPGARSAPAHRWDGAPFCVRVDARGNPGVAEAGSWRSVPDRLRAIAAAAVREHLPHADFLWRGEVDQPVCSVRIDVRSEAATTVAFISGEPLETLPHDLSRRELEVLTLVTTGASNAEIARWLDISPRTITTHVDNLLRKLDCASRTAAAVRAVDEGIMLVPIPVSRRDELCSTRIGRVLGAIDHGPARLPGTPRVRLRPWRIGAAVPASGPGASDAAEMRRGLQLAIEEINATGGVHGRPVDIEVTDIDIADAASTRAAIEQLADREVDVLTSAYVAHQDVAHDTAAATGIPYLHAATSGAMEERVRNDRGRYSRVLQLCPSDVHYAPGFVGFAGDLRRRGLLPTTSRTLVCIQQTSWQLIDFGTAHAQALADAEGWELVTIDVADENGWTAAAQAAIAREPAAVMIGSYFVDHHIDVVRAVRDARAPSIVYSIYAPSVPAFRERLGAAADGVVWATTTGTYSDAIGLGFAQRFARRFGSAPGRSHAGLAYDRAHVVAQAWARSNDFRDFDDVVRRMRSTTYRGVNGAYSFHPETGVAAGFRGPGDDPSVALAHLVYQIQDGRQEIIAPVPYTTSRFRRPDWLTAPAR</sequence>
<evidence type="ECO:0000256" key="1">
    <source>
        <dbReference type="ARBA" id="ARBA00010062"/>
    </source>
</evidence>
<keyword evidence="3" id="KW-0805">Transcription regulation</keyword>
<dbReference type="Pfam" id="PF00196">
    <property type="entry name" value="GerE"/>
    <property type="match status" value="1"/>
</dbReference>
<dbReference type="CDD" id="cd06170">
    <property type="entry name" value="LuxR_C_like"/>
    <property type="match status" value="1"/>
</dbReference>
<evidence type="ECO:0000259" key="6">
    <source>
        <dbReference type="PROSITE" id="PS50043"/>
    </source>
</evidence>
<protein>
    <submittedName>
        <fullName evidence="7">ABC transporter substrate-binding protein</fullName>
    </submittedName>
</protein>
<organism evidence="7 8">
    <name type="scientific">Gordonia westfalica</name>
    <dbReference type="NCBI Taxonomy" id="158898"/>
    <lineage>
        <taxon>Bacteria</taxon>
        <taxon>Bacillati</taxon>
        <taxon>Actinomycetota</taxon>
        <taxon>Actinomycetes</taxon>
        <taxon>Mycobacteriales</taxon>
        <taxon>Gordoniaceae</taxon>
        <taxon>Gordonia</taxon>
    </lineage>
</organism>
<dbReference type="InterPro" id="IPR028082">
    <property type="entry name" value="Peripla_BP_I"/>
</dbReference>
<dbReference type="InterPro" id="IPR028081">
    <property type="entry name" value="Leu-bd"/>
</dbReference>
<evidence type="ECO:0000256" key="2">
    <source>
        <dbReference type="ARBA" id="ARBA00022729"/>
    </source>
</evidence>
<dbReference type="Gene3D" id="1.10.10.10">
    <property type="entry name" value="Winged helix-like DNA-binding domain superfamily/Winged helix DNA-binding domain"/>
    <property type="match status" value="1"/>
</dbReference>
<evidence type="ECO:0000313" key="8">
    <source>
        <dbReference type="Proteomes" id="UP001265083"/>
    </source>
</evidence>
<comment type="caution">
    <text evidence="7">The sequence shown here is derived from an EMBL/GenBank/DDBJ whole genome shotgun (WGS) entry which is preliminary data.</text>
</comment>
<proteinExistence type="inferred from homology"/>
<keyword evidence="8" id="KW-1185">Reference proteome</keyword>
<dbReference type="Proteomes" id="UP001265083">
    <property type="component" value="Unassembled WGS sequence"/>
</dbReference>
<dbReference type="EMBL" id="JAVLUS010000003">
    <property type="protein sequence ID" value="MDS1112916.1"/>
    <property type="molecule type" value="Genomic_DNA"/>
</dbReference>
<evidence type="ECO:0000256" key="3">
    <source>
        <dbReference type="ARBA" id="ARBA00023015"/>
    </source>
</evidence>
<evidence type="ECO:0000256" key="4">
    <source>
        <dbReference type="ARBA" id="ARBA00023125"/>
    </source>
</evidence>
<dbReference type="RefSeq" id="WP_310949437.1">
    <property type="nucleotide sequence ID" value="NZ_JAVLUS010000003.1"/>
</dbReference>
<dbReference type="PRINTS" id="PR00038">
    <property type="entry name" value="HTHLUXR"/>
</dbReference>
<gene>
    <name evidence="7" type="ORF">RD149_03965</name>
</gene>
<keyword evidence="4" id="KW-0238">DNA-binding</keyword>
<dbReference type="PANTHER" id="PTHR44688">
    <property type="entry name" value="DNA-BINDING TRANSCRIPTIONAL ACTIVATOR DEVR_DOSR"/>
    <property type="match status" value="1"/>
</dbReference>
<dbReference type="SMART" id="SM00421">
    <property type="entry name" value="HTH_LUXR"/>
    <property type="match status" value="1"/>
</dbReference>
<dbReference type="PROSITE" id="PS50043">
    <property type="entry name" value="HTH_LUXR_2"/>
    <property type="match status" value="1"/>
</dbReference>
<dbReference type="Gene3D" id="3.40.50.2300">
    <property type="match status" value="2"/>
</dbReference>
<dbReference type="PANTHER" id="PTHR44688:SF16">
    <property type="entry name" value="DNA-BINDING TRANSCRIPTIONAL ACTIVATOR DEVR_DOSR"/>
    <property type="match status" value="1"/>
</dbReference>
<dbReference type="InterPro" id="IPR016032">
    <property type="entry name" value="Sig_transdc_resp-reg_C-effctor"/>
</dbReference>
<reference evidence="7 8" key="1">
    <citation type="submission" date="2023-08" db="EMBL/GenBank/DDBJ databases">
        <title>Bioegradation of LLDPE and BLDPE plastic by marine bacteria from coast plastic debris.</title>
        <authorList>
            <person name="Rong Z."/>
        </authorList>
    </citation>
    <scope>NUCLEOTIDE SEQUENCE [LARGE SCALE GENOMIC DNA]</scope>
    <source>
        <strain evidence="7 8">Z-2</strain>
    </source>
</reference>
<evidence type="ECO:0000313" key="7">
    <source>
        <dbReference type="EMBL" id="MDS1112916.1"/>
    </source>
</evidence>